<name>X1JIY4_9ZZZZ</name>
<sequence>MEKIQDIYVLPIAPGKMVGIWEWFRGLNIKPIEQMREAGYPWL</sequence>
<feature type="non-terminal residue" evidence="1">
    <location>
        <position position="43"/>
    </location>
</feature>
<protein>
    <submittedName>
        <fullName evidence="1">Uncharacterized protein</fullName>
    </submittedName>
</protein>
<proteinExistence type="predicted"/>
<reference evidence="1" key="1">
    <citation type="journal article" date="2014" name="Front. Microbiol.">
        <title>High frequency of phylogenetically diverse reductive dehalogenase-homologous genes in deep subseafloor sedimentary metagenomes.</title>
        <authorList>
            <person name="Kawai M."/>
            <person name="Futagami T."/>
            <person name="Toyoda A."/>
            <person name="Takaki Y."/>
            <person name="Nishi S."/>
            <person name="Hori S."/>
            <person name="Arai W."/>
            <person name="Tsubouchi T."/>
            <person name="Morono Y."/>
            <person name="Uchiyama I."/>
            <person name="Ito T."/>
            <person name="Fujiyama A."/>
            <person name="Inagaki F."/>
            <person name="Takami H."/>
        </authorList>
    </citation>
    <scope>NUCLEOTIDE SEQUENCE</scope>
    <source>
        <strain evidence="1">Expedition CK06-06</strain>
    </source>
</reference>
<evidence type="ECO:0000313" key="1">
    <source>
        <dbReference type="EMBL" id="GAH94007.1"/>
    </source>
</evidence>
<comment type="caution">
    <text evidence="1">The sequence shown here is derived from an EMBL/GenBank/DDBJ whole genome shotgun (WGS) entry which is preliminary data.</text>
</comment>
<dbReference type="EMBL" id="BARU01049518">
    <property type="protein sequence ID" value="GAH94007.1"/>
    <property type="molecule type" value="Genomic_DNA"/>
</dbReference>
<dbReference type="AlphaFoldDB" id="X1JIY4"/>
<gene>
    <name evidence="1" type="ORF">S03H2_72840</name>
</gene>
<organism evidence="1">
    <name type="scientific">marine sediment metagenome</name>
    <dbReference type="NCBI Taxonomy" id="412755"/>
    <lineage>
        <taxon>unclassified sequences</taxon>
        <taxon>metagenomes</taxon>
        <taxon>ecological metagenomes</taxon>
    </lineage>
</organism>
<accession>X1JIY4</accession>